<evidence type="ECO:0000313" key="3">
    <source>
        <dbReference type="Proteomes" id="UP001466893"/>
    </source>
</evidence>
<gene>
    <name evidence="2" type="ORF">AAEY27_09400</name>
</gene>
<dbReference type="Pfam" id="PF06366">
    <property type="entry name" value="FlhE"/>
    <property type="match status" value="1"/>
</dbReference>
<proteinExistence type="predicted"/>
<reference evidence="2 3" key="1">
    <citation type="submission" date="2024-04" db="EMBL/GenBank/DDBJ databases">
        <title>Kosakonia calanthae sp. nov., a halophilic bacterium isolated from leaves of Calanthe tiplacata.</title>
        <authorList>
            <person name="Wu P."/>
        </authorList>
    </citation>
    <scope>NUCLEOTIDE SEQUENCE [LARGE SCALE GENOMIC DNA]</scope>
    <source>
        <strain evidence="2 3">BYX6</strain>
    </source>
</reference>
<evidence type="ECO:0000256" key="1">
    <source>
        <dbReference type="SAM" id="SignalP"/>
    </source>
</evidence>
<evidence type="ECO:0000313" key="2">
    <source>
        <dbReference type="EMBL" id="WZW00068.1"/>
    </source>
</evidence>
<accession>A0ABZ3BAV3</accession>
<protein>
    <submittedName>
        <fullName evidence="2">Flagellar protein FlhE</fullName>
    </submittedName>
</protein>
<feature type="chain" id="PRO_5047157371" evidence="1">
    <location>
        <begin position="17"/>
        <end position="136"/>
    </location>
</feature>
<keyword evidence="2" id="KW-0966">Cell projection</keyword>
<keyword evidence="2" id="KW-0969">Cilium</keyword>
<dbReference type="InterPro" id="IPR009420">
    <property type="entry name" value="FlhE"/>
</dbReference>
<keyword evidence="3" id="KW-1185">Reference proteome</keyword>
<organism evidence="2 3">
    <name type="scientific">Kosakonia calanthes</name>
    <dbReference type="NCBI Taxonomy" id="3139408"/>
    <lineage>
        <taxon>Bacteria</taxon>
        <taxon>Pseudomonadati</taxon>
        <taxon>Pseudomonadota</taxon>
        <taxon>Gammaproteobacteria</taxon>
        <taxon>Enterobacterales</taxon>
        <taxon>Enterobacteriaceae</taxon>
        <taxon>Kosakonia</taxon>
    </lineage>
</organism>
<keyword evidence="2" id="KW-0282">Flagellum</keyword>
<dbReference type="RefSeq" id="WP_342324888.1">
    <property type="nucleotide sequence ID" value="NZ_CP151800.1"/>
</dbReference>
<sequence length="136" mass="14543">MRSLALLFAFPLLAQAAGDGTWQASSIGITLANRGVVASSRPLGPPQPVNGLMTEVSWRYELNGPTPAGLLVKLCSQTRCVALDGQSGTTRGFTNVPALEPLRFVWEVPGGGRLWPTLTVRSNQVIVNYRQPAAQN</sequence>
<dbReference type="Proteomes" id="UP001466893">
    <property type="component" value="Chromosome"/>
</dbReference>
<name>A0ABZ3BAV3_9ENTR</name>
<keyword evidence="1" id="KW-0732">Signal</keyword>
<feature type="signal peptide" evidence="1">
    <location>
        <begin position="1"/>
        <end position="16"/>
    </location>
</feature>
<dbReference type="EMBL" id="CP151800">
    <property type="protein sequence ID" value="WZW00068.1"/>
    <property type="molecule type" value="Genomic_DNA"/>
</dbReference>